<dbReference type="EMBL" id="ULHB01000170">
    <property type="protein sequence ID" value="SYW84358.1"/>
    <property type="molecule type" value="Genomic_DNA"/>
</dbReference>
<evidence type="ECO:0000313" key="14">
    <source>
        <dbReference type="EMBL" id="SYW84358.1"/>
    </source>
</evidence>
<dbReference type="SMART" id="SM00220">
    <property type="entry name" value="S_TKc"/>
    <property type="match status" value="1"/>
</dbReference>
<keyword evidence="7" id="KW-0067">ATP-binding</keyword>
<feature type="domain" description="Protein kinase" evidence="11">
    <location>
        <begin position="383"/>
        <end position="668"/>
    </location>
</feature>
<evidence type="ECO:0000256" key="2">
    <source>
        <dbReference type="ARBA" id="ARBA00012513"/>
    </source>
</evidence>
<evidence type="ECO:0000256" key="6">
    <source>
        <dbReference type="ARBA" id="ARBA00022777"/>
    </source>
</evidence>
<sequence>MPSVVATSSSGMSTMQTTPLHESGSAYAAPPTLSTSSFASGSNTPSHLSRLAGQSSGIGESPAAHGSRPYHSSSHPHQNNGGSSSGGKDKKWKQMFKFGSIGRKPSGGNHTGNGSHDRSWHTDSTESSINRNGDYFEHHQLPGSSNFQPMNGSTVVTDPSSFSNDSYSSEDRNPSGSIGDAMTASASGKLQPPADISDNDSSHQGFASRLMRRVSSAPDNNRFYKNGQNAGGPKHNDPPANTKNGYLSPDASGGKHSQFASEGGAPAPPSKDQANSTYFSNSPVRMDSTATSFSYKDFEKGRNVSAKSSSTPKSGRITFPGSGRSKSSNGKDKKSQLPPPSSSANLAALAGSNGPNRGPGSFRRTYSSNSIKVKEVEVGPNSFSKVKMLGKGDVGKVYLVREKKTDKLFAMKVLSKKEMIKRNKIKRVMAEQEILAASNHPFIVTLYHSFQSEDYLYLCMEYCMGGEFFRALQTRPGKCLPEEDAKFYAAEVIAALEYLHLMGFIYRDLKPENILLHQSGHVMLSDFDLSARATQRGGAPAMIRQATPNSVPLVDTRSCIADLRTNSFVGTEEYIAPEVIKGCGHTSAVDWWTLGILIYEMIFATTPFKGSTRNETFSNVLRNEVPFPDSIPISSFGKSLIRKLLIKDELKRMGCQSGASEVKQHKWFSNISWGLLRNSTPPIVPAFSNGVDAVNFRNVRESRSLDLDHQGDNKKPAKTVEMKAVAGQKNVGDEEGDVVVSNPFSGFSSVTLKHDDY</sequence>
<dbReference type="PROSITE" id="PS50011">
    <property type="entry name" value="PROTEIN_KINASE_DOM"/>
    <property type="match status" value="1"/>
</dbReference>
<keyword evidence="16" id="KW-1185">Reference proteome</keyword>
<dbReference type="InterPro" id="IPR000961">
    <property type="entry name" value="AGC-kinase_C"/>
</dbReference>
<dbReference type="CDD" id="cd05574">
    <property type="entry name" value="STKc_phototropin_like"/>
    <property type="match status" value="1"/>
</dbReference>
<comment type="similarity">
    <text evidence="1">Belongs to the protein kinase superfamily. AGC Ser/Thr protein kinase family.</text>
</comment>
<evidence type="ECO:0000256" key="3">
    <source>
        <dbReference type="ARBA" id="ARBA00022527"/>
    </source>
</evidence>
<evidence type="ECO:0000256" key="7">
    <source>
        <dbReference type="ARBA" id="ARBA00022840"/>
    </source>
</evidence>
<dbReference type="PROSITE" id="PS51285">
    <property type="entry name" value="AGC_KINASE_CTER"/>
    <property type="match status" value="1"/>
</dbReference>
<evidence type="ECO:0000259" key="12">
    <source>
        <dbReference type="PROSITE" id="PS51285"/>
    </source>
</evidence>
<dbReference type="Pfam" id="PF00069">
    <property type="entry name" value="Pkinase"/>
    <property type="match status" value="1"/>
</dbReference>
<evidence type="ECO:0000313" key="15">
    <source>
        <dbReference type="Proteomes" id="UP000179920"/>
    </source>
</evidence>
<dbReference type="GO" id="GO:0004674">
    <property type="term" value="F:protein serine/threonine kinase activity"/>
    <property type="evidence" value="ECO:0007669"/>
    <property type="project" value="UniProtKB-KW"/>
</dbReference>
<dbReference type="InterPro" id="IPR011009">
    <property type="entry name" value="Kinase-like_dom_sf"/>
</dbReference>
<keyword evidence="6 13" id="KW-0418">Kinase</keyword>
<reference evidence="15" key="2">
    <citation type="submission" date="2016-04" db="EMBL/GenBank/DDBJ databases">
        <authorList>
            <person name="Guldener U."/>
            <person name="Guldener U."/>
        </authorList>
    </citation>
    <scope>NUCLEOTIDE SEQUENCE [LARGE SCALE GENOMIC DNA]</scope>
    <source>
        <strain evidence="15">UB2112</strain>
    </source>
</reference>
<keyword evidence="3" id="KW-0723">Serine/threonine-protein kinase</keyword>
<comment type="catalytic activity">
    <reaction evidence="8">
        <text>L-threonyl-[protein] + ATP = O-phospho-L-threonyl-[protein] + ADP + H(+)</text>
        <dbReference type="Rhea" id="RHEA:46608"/>
        <dbReference type="Rhea" id="RHEA-COMP:11060"/>
        <dbReference type="Rhea" id="RHEA-COMP:11605"/>
        <dbReference type="ChEBI" id="CHEBI:15378"/>
        <dbReference type="ChEBI" id="CHEBI:30013"/>
        <dbReference type="ChEBI" id="CHEBI:30616"/>
        <dbReference type="ChEBI" id="CHEBI:61977"/>
        <dbReference type="ChEBI" id="CHEBI:456216"/>
        <dbReference type="EC" id="2.7.11.1"/>
    </reaction>
</comment>
<dbReference type="Gene3D" id="1.10.510.10">
    <property type="entry name" value="Transferase(Phosphotransferase) domain 1"/>
    <property type="match status" value="1"/>
</dbReference>
<dbReference type="SUPFAM" id="SSF56112">
    <property type="entry name" value="Protein kinase-like (PK-like)"/>
    <property type="match status" value="1"/>
</dbReference>
<evidence type="ECO:0000313" key="13">
    <source>
        <dbReference type="EMBL" id="SAM85408.1"/>
    </source>
</evidence>
<evidence type="ECO:0000256" key="4">
    <source>
        <dbReference type="ARBA" id="ARBA00022679"/>
    </source>
</evidence>
<feature type="compositionally biased region" description="Low complexity" evidence="10">
    <location>
        <begin position="342"/>
        <end position="356"/>
    </location>
</feature>
<keyword evidence="5" id="KW-0547">Nucleotide-binding</keyword>
<dbReference type="InterPro" id="IPR008271">
    <property type="entry name" value="Ser/Thr_kinase_AS"/>
</dbReference>
<dbReference type="Proteomes" id="UP000179920">
    <property type="component" value="Chromosome XVII"/>
</dbReference>
<dbReference type="FunFam" id="3.30.200.20:FF:000078">
    <property type="entry name" value="Serine/threonine-protein kinase nrc-2"/>
    <property type="match status" value="1"/>
</dbReference>
<feature type="domain" description="AGC-kinase C-terminal" evidence="12">
    <location>
        <begin position="669"/>
        <end position="757"/>
    </location>
</feature>
<evidence type="ECO:0000256" key="1">
    <source>
        <dbReference type="ARBA" id="ARBA00009903"/>
    </source>
</evidence>
<dbReference type="PANTHER" id="PTHR45637">
    <property type="entry name" value="FLIPPASE KINASE 1-RELATED"/>
    <property type="match status" value="1"/>
</dbReference>
<dbReference type="GO" id="GO:0005524">
    <property type="term" value="F:ATP binding"/>
    <property type="evidence" value="ECO:0007669"/>
    <property type="project" value="UniProtKB-KW"/>
</dbReference>
<feature type="compositionally biased region" description="Low complexity" evidence="10">
    <location>
        <begin position="71"/>
        <end position="82"/>
    </location>
</feature>
<feature type="compositionally biased region" description="Polar residues" evidence="10">
    <location>
        <begin position="32"/>
        <end position="58"/>
    </location>
</feature>
<proteinExistence type="inferred from homology"/>
<dbReference type="FunFam" id="1.10.510.10:FF:000121">
    <property type="entry name" value="Serine/threonine-protein kinase nrc-2"/>
    <property type="match status" value="1"/>
</dbReference>
<feature type="compositionally biased region" description="Low complexity" evidence="10">
    <location>
        <begin position="7"/>
        <end position="18"/>
    </location>
</feature>
<feature type="region of interest" description="Disordered" evidence="10">
    <location>
        <begin position="1"/>
        <end position="365"/>
    </location>
</feature>
<evidence type="ECO:0000313" key="16">
    <source>
        <dbReference type="Proteomes" id="UP000658997"/>
    </source>
</evidence>
<evidence type="ECO:0000256" key="9">
    <source>
        <dbReference type="ARBA" id="ARBA00048679"/>
    </source>
</evidence>
<dbReference type="EMBL" id="LT558133">
    <property type="protein sequence ID" value="SAM85408.1"/>
    <property type="molecule type" value="Genomic_DNA"/>
</dbReference>
<evidence type="ECO:0000256" key="10">
    <source>
        <dbReference type="SAM" id="MobiDB-lite"/>
    </source>
</evidence>
<organism evidence="13 15">
    <name type="scientific">Ustilago bromivora</name>
    <dbReference type="NCBI Taxonomy" id="307758"/>
    <lineage>
        <taxon>Eukaryota</taxon>
        <taxon>Fungi</taxon>
        <taxon>Dikarya</taxon>
        <taxon>Basidiomycota</taxon>
        <taxon>Ustilaginomycotina</taxon>
        <taxon>Ustilaginomycetes</taxon>
        <taxon>Ustilaginales</taxon>
        <taxon>Ustilaginaceae</taxon>
        <taxon>Ustilago</taxon>
    </lineage>
</organism>
<dbReference type="Proteomes" id="UP000658997">
    <property type="component" value="Unassembled WGS sequence"/>
</dbReference>
<feature type="compositionally biased region" description="Polar residues" evidence="10">
    <location>
        <begin position="142"/>
        <end position="159"/>
    </location>
</feature>
<keyword evidence="4" id="KW-0808">Transferase</keyword>
<comment type="catalytic activity">
    <reaction evidence="9">
        <text>L-seryl-[protein] + ATP = O-phospho-L-seryl-[protein] + ADP + H(+)</text>
        <dbReference type="Rhea" id="RHEA:17989"/>
        <dbReference type="Rhea" id="RHEA-COMP:9863"/>
        <dbReference type="Rhea" id="RHEA-COMP:11604"/>
        <dbReference type="ChEBI" id="CHEBI:15378"/>
        <dbReference type="ChEBI" id="CHEBI:29999"/>
        <dbReference type="ChEBI" id="CHEBI:30616"/>
        <dbReference type="ChEBI" id="CHEBI:83421"/>
        <dbReference type="ChEBI" id="CHEBI:456216"/>
        <dbReference type="EC" id="2.7.11.1"/>
    </reaction>
</comment>
<dbReference type="Gene3D" id="3.30.200.20">
    <property type="entry name" value="Phosphorylase Kinase, domain 1"/>
    <property type="match status" value="1"/>
</dbReference>
<protein>
    <recommendedName>
        <fullName evidence="2">non-specific serine/threonine protein kinase</fullName>
        <ecNumber evidence="2">2.7.11.1</ecNumber>
    </recommendedName>
</protein>
<reference evidence="13" key="1">
    <citation type="submission" date="2016-04" db="EMBL/GenBank/DDBJ databases">
        <authorList>
            <person name="Evans L.H."/>
            <person name="Alamgir A."/>
            <person name="Owens N."/>
            <person name="Weber N.D."/>
            <person name="Virtaneva K."/>
            <person name="Barbian K."/>
            <person name="Babar A."/>
            <person name="Rosenke K."/>
        </authorList>
    </citation>
    <scope>NUCLEOTIDE SEQUENCE</scope>
    <source>
        <strain evidence="13">UB2112</strain>
    </source>
</reference>
<dbReference type="OrthoDB" id="432483at2759"/>
<dbReference type="InterPro" id="IPR000719">
    <property type="entry name" value="Prot_kinase_dom"/>
</dbReference>
<feature type="compositionally biased region" description="Polar residues" evidence="10">
    <location>
        <begin position="272"/>
        <end position="294"/>
    </location>
</feature>
<accession>A0A1K0GWT3</accession>
<evidence type="ECO:0000259" key="11">
    <source>
        <dbReference type="PROSITE" id="PS50011"/>
    </source>
</evidence>
<name>A0A1K0GWT3_9BASI</name>
<dbReference type="AlphaFoldDB" id="A0A1K0GWT3"/>
<gene>
    <name evidence="14" type="ORF">UBRO2_05458</name>
    <name evidence="13" type="ORF">UBRO_07372</name>
</gene>
<dbReference type="PROSITE" id="PS00108">
    <property type="entry name" value="PROTEIN_KINASE_ST"/>
    <property type="match status" value="1"/>
</dbReference>
<dbReference type="EC" id="2.7.11.1" evidence="2"/>
<reference evidence="14" key="3">
    <citation type="submission" date="2018-08" db="EMBL/GenBank/DDBJ databases">
        <authorList>
            <person name="Guldener U."/>
        </authorList>
    </citation>
    <scope>NUCLEOTIDE SEQUENCE</scope>
    <source>
        <strain evidence="14">UB2</strain>
    </source>
</reference>
<feature type="compositionally biased region" description="Basic and acidic residues" evidence="10">
    <location>
        <begin position="115"/>
        <end position="124"/>
    </location>
</feature>
<evidence type="ECO:0000256" key="8">
    <source>
        <dbReference type="ARBA" id="ARBA00047899"/>
    </source>
</evidence>
<evidence type="ECO:0000256" key="5">
    <source>
        <dbReference type="ARBA" id="ARBA00022741"/>
    </source>
</evidence>